<accession>A0AAN6QQ61</accession>
<protein>
    <submittedName>
        <fullName evidence="1">Uncharacterized protein</fullName>
    </submittedName>
</protein>
<dbReference type="EMBL" id="JAUJLE010000129">
    <property type="protein sequence ID" value="KAK0978241.1"/>
    <property type="molecule type" value="Genomic_DNA"/>
</dbReference>
<evidence type="ECO:0000313" key="2">
    <source>
        <dbReference type="Proteomes" id="UP001175353"/>
    </source>
</evidence>
<evidence type="ECO:0000313" key="1">
    <source>
        <dbReference type="EMBL" id="KAK0978241.1"/>
    </source>
</evidence>
<proteinExistence type="predicted"/>
<dbReference type="Proteomes" id="UP001175353">
    <property type="component" value="Unassembled WGS sequence"/>
</dbReference>
<sequence>MCPPGVDQTCRTTCMWNLLSPRTRQRQELNYQPDAYSGSPQSFLQGSNSSFGAFEKLARLPFPPPVKYNQMNILARPRSLSLIEKLPSELISLILGKGGMTHQEIIAFGTCSSELWSQTLSHIQRDVRDNTAPWAGNPLLCSGTWLTNLPPAIYERYPEEIEAERKYQDVLAQVHVPMPGTGTGRGSQGRSTWYGPCPARVWNWTAISDYEDVHGMDCRQKWLEALIIGIPDAQLSPTASKNIWSDIRSVVHNRAPIEANDWILLNVTTQQCVKLQLRRSEQAQRPQLYVAGAQWLSLDQALILRICWGPDAMETHRLHRGVWAGHCFEVVEDTGTRAGWEDVTSEIVEEGEAARNDKM</sequence>
<name>A0AAN6QQ61_9PEZI</name>
<comment type="caution">
    <text evidence="1">The sequence shown here is derived from an EMBL/GenBank/DDBJ whole genome shotgun (WGS) entry which is preliminary data.</text>
</comment>
<reference evidence="1" key="1">
    <citation type="submission" date="2023-06" db="EMBL/GenBank/DDBJ databases">
        <title>Black Yeasts Isolated from many extreme environments.</title>
        <authorList>
            <person name="Coleine C."/>
            <person name="Stajich J.E."/>
            <person name="Selbmann L."/>
        </authorList>
    </citation>
    <scope>NUCLEOTIDE SEQUENCE</scope>
    <source>
        <strain evidence="1">CCFEE 5200</strain>
    </source>
</reference>
<gene>
    <name evidence="1" type="ORF">LTR91_013046</name>
</gene>
<dbReference type="AlphaFoldDB" id="A0AAN6QQ61"/>
<keyword evidence="2" id="KW-1185">Reference proteome</keyword>
<organism evidence="1 2">
    <name type="scientific">Friedmanniomyces endolithicus</name>
    <dbReference type="NCBI Taxonomy" id="329885"/>
    <lineage>
        <taxon>Eukaryota</taxon>
        <taxon>Fungi</taxon>
        <taxon>Dikarya</taxon>
        <taxon>Ascomycota</taxon>
        <taxon>Pezizomycotina</taxon>
        <taxon>Dothideomycetes</taxon>
        <taxon>Dothideomycetidae</taxon>
        <taxon>Mycosphaerellales</taxon>
        <taxon>Teratosphaeriaceae</taxon>
        <taxon>Friedmanniomyces</taxon>
    </lineage>
</organism>